<organism evidence="5 6">
    <name type="scientific">Halococcoides cellulosivorans</name>
    <dbReference type="NCBI Taxonomy" id="1679096"/>
    <lineage>
        <taxon>Archaea</taxon>
        <taxon>Methanobacteriati</taxon>
        <taxon>Methanobacteriota</taxon>
        <taxon>Stenosarchaea group</taxon>
        <taxon>Halobacteria</taxon>
        <taxon>Halobacteriales</taxon>
        <taxon>Haloarculaceae</taxon>
        <taxon>Halococcoides</taxon>
    </lineage>
</organism>
<dbReference type="EMBL" id="CP028858">
    <property type="protein sequence ID" value="AWB26407.1"/>
    <property type="molecule type" value="Genomic_DNA"/>
</dbReference>
<dbReference type="Gene3D" id="3.90.550.10">
    <property type="entry name" value="Spore Coat Polysaccharide Biosynthesis Protein SpsA, Chain A"/>
    <property type="match status" value="1"/>
</dbReference>
<dbReference type="PANTHER" id="PTHR43685">
    <property type="entry name" value="GLYCOSYLTRANSFERASE"/>
    <property type="match status" value="1"/>
</dbReference>
<evidence type="ECO:0000313" key="5">
    <source>
        <dbReference type="EMBL" id="AWB26407.1"/>
    </source>
</evidence>
<keyword evidence="6" id="KW-1185">Reference proteome</keyword>
<dbReference type="InterPro" id="IPR029044">
    <property type="entry name" value="Nucleotide-diphossugar_trans"/>
</dbReference>
<evidence type="ECO:0000313" key="6">
    <source>
        <dbReference type="Proteomes" id="UP000244727"/>
    </source>
</evidence>
<gene>
    <name evidence="5" type="ORF">HARCEL1_01050</name>
</gene>
<evidence type="ECO:0000259" key="4">
    <source>
        <dbReference type="Pfam" id="PF00535"/>
    </source>
</evidence>
<protein>
    <recommendedName>
        <fullName evidence="4">Glycosyltransferase 2-like domain-containing protein</fullName>
    </recommendedName>
</protein>
<dbReference type="InterPro" id="IPR001173">
    <property type="entry name" value="Glyco_trans_2-like"/>
</dbReference>
<dbReference type="AlphaFoldDB" id="A0A2R4WXZ1"/>
<feature type="domain" description="Glycosyltransferase 2-like" evidence="4">
    <location>
        <begin position="5"/>
        <end position="162"/>
    </location>
</feature>
<dbReference type="Proteomes" id="UP000244727">
    <property type="component" value="Chromosome"/>
</dbReference>
<dbReference type="InterPro" id="IPR050834">
    <property type="entry name" value="Glycosyltransf_2"/>
</dbReference>
<comment type="similarity">
    <text evidence="1">Belongs to the glycosyltransferase 2 family.</text>
</comment>
<evidence type="ECO:0000256" key="1">
    <source>
        <dbReference type="ARBA" id="ARBA00006739"/>
    </source>
</evidence>
<name>A0A2R4WXZ1_9EURY</name>
<sequence length="262" mass="29243">MSAVSVIIPTLDEADYIEESLDATLAQTVSDIEVIVVDGGSTDGTCEIVADHPDDRIILQENGDIVDSLNVGLEKASGRFVARVDADAVPDPTRFERQIELLERNPSVGLVGCFLRKKDPDTGATTLQREPVESAAIRRRLPLHNPIPHSTWMVRREVYETVGRYRSYRWEDYELLSRVIQQYEVRNLDAALVTEYDRPDSIIETTPTWRAILASAVCGLLVTARGSFSFIDRILFGLRIGVLAGRRFARIPVHTLSGLVPR</sequence>
<proteinExistence type="inferred from homology"/>
<evidence type="ECO:0000256" key="3">
    <source>
        <dbReference type="ARBA" id="ARBA00022679"/>
    </source>
</evidence>
<dbReference type="GO" id="GO:0016757">
    <property type="term" value="F:glycosyltransferase activity"/>
    <property type="evidence" value="ECO:0007669"/>
    <property type="project" value="UniProtKB-KW"/>
</dbReference>
<keyword evidence="2" id="KW-0328">Glycosyltransferase</keyword>
<dbReference type="SUPFAM" id="SSF53448">
    <property type="entry name" value="Nucleotide-diphospho-sugar transferases"/>
    <property type="match status" value="1"/>
</dbReference>
<accession>A0A2R4WXZ1</accession>
<evidence type="ECO:0000256" key="2">
    <source>
        <dbReference type="ARBA" id="ARBA00022676"/>
    </source>
</evidence>
<dbReference type="RefSeq" id="WP_108380776.1">
    <property type="nucleotide sequence ID" value="NZ_CP028858.1"/>
</dbReference>
<dbReference type="KEGG" id="harc:HARCEL1_01050"/>
<dbReference type="Pfam" id="PF00535">
    <property type="entry name" value="Glycos_transf_2"/>
    <property type="match status" value="1"/>
</dbReference>
<keyword evidence="3" id="KW-0808">Transferase</keyword>
<dbReference type="PANTHER" id="PTHR43685:SF5">
    <property type="entry name" value="GLYCOSYLTRANSFERASE EPSE-RELATED"/>
    <property type="match status" value="1"/>
</dbReference>
<reference evidence="5 6" key="1">
    <citation type="submission" date="2018-04" db="EMBL/GenBank/DDBJ databases">
        <title>Halococcoides cellulosivorans gen. nov., sp. nov., an extremely halophilic cellulose-utilizing haloarchaeon from hypersaline lakes.</title>
        <authorList>
            <person name="Sorokin D.Y."/>
            <person name="Toshchakov S.V."/>
            <person name="Samarov N.I."/>
            <person name="Korzhenkov A."/>
            <person name="Kublanov I.V."/>
        </authorList>
    </citation>
    <scope>NUCLEOTIDE SEQUENCE [LARGE SCALE GENOMIC DNA]</scope>
    <source>
        <strain evidence="5 6">HArcel1</strain>
    </source>
</reference>
<dbReference type="GeneID" id="95972871"/>